<gene>
    <name evidence="4" type="primary">argS_55</name>
    <name evidence="4" type="ORF">SDC9_195968</name>
</gene>
<comment type="catalytic activity">
    <reaction evidence="2">
        <text>tRNA(Arg) + L-arginine + ATP = L-arginyl-tRNA(Arg) + AMP + diphosphate</text>
        <dbReference type="Rhea" id="RHEA:20301"/>
        <dbReference type="Rhea" id="RHEA-COMP:9658"/>
        <dbReference type="Rhea" id="RHEA-COMP:9673"/>
        <dbReference type="ChEBI" id="CHEBI:30616"/>
        <dbReference type="ChEBI" id="CHEBI:32682"/>
        <dbReference type="ChEBI" id="CHEBI:33019"/>
        <dbReference type="ChEBI" id="CHEBI:78442"/>
        <dbReference type="ChEBI" id="CHEBI:78513"/>
        <dbReference type="ChEBI" id="CHEBI:456215"/>
        <dbReference type="EC" id="6.1.1.19"/>
    </reaction>
</comment>
<dbReference type="Gene3D" id="1.10.730.10">
    <property type="entry name" value="Isoleucyl-tRNA Synthetase, Domain 1"/>
    <property type="match status" value="1"/>
</dbReference>
<dbReference type="EC" id="6.1.1.19" evidence="1"/>
<sequence>MKTPGKVKLFLLTEKEETDLIGMLAAFPEEIRTAALTYDPSRITRYAIDLASCFHKFYNAHRVNCEDHALRDARVVLCNCVRIVIQNALTVLSVTAPERM</sequence>
<accession>A0A645IAJ2</accession>
<keyword evidence="4" id="KW-0436">Ligase</keyword>
<evidence type="ECO:0000313" key="4">
    <source>
        <dbReference type="EMBL" id="MPN48361.1"/>
    </source>
</evidence>
<proteinExistence type="predicted"/>
<dbReference type="GO" id="GO:0005524">
    <property type="term" value="F:ATP binding"/>
    <property type="evidence" value="ECO:0007669"/>
    <property type="project" value="InterPro"/>
</dbReference>
<comment type="caution">
    <text evidence="4">The sequence shown here is derived from an EMBL/GenBank/DDBJ whole genome shotgun (WGS) entry which is preliminary data.</text>
</comment>
<evidence type="ECO:0000259" key="3">
    <source>
        <dbReference type="SMART" id="SM00836"/>
    </source>
</evidence>
<dbReference type="GO" id="GO:0006420">
    <property type="term" value="P:arginyl-tRNA aminoacylation"/>
    <property type="evidence" value="ECO:0007669"/>
    <property type="project" value="InterPro"/>
</dbReference>
<dbReference type="AlphaFoldDB" id="A0A645IAJ2"/>
<evidence type="ECO:0000256" key="1">
    <source>
        <dbReference type="ARBA" id="ARBA00012837"/>
    </source>
</evidence>
<dbReference type="InterPro" id="IPR009080">
    <property type="entry name" value="tRNAsynth_Ia_anticodon-bd"/>
</dbReference>
<evidence type="ECO:0000256" key="2">
    <source>
        <dbReference type="ARBA" id="ARBA00049339"/>
    </source>
</evidence>
<organism evidence="4">
    <name type="scientific">bioreactor metagenome</name>
    <dbReference type="NCBI Taxonomy" id="1076179"/>
    <lineage>
        <taxon>unclassified sequences</taxon>
        <taxon>metagenomes</taxon>
        <taxon>ecological metagenomes</taxon>
    </lineage>
</organism>
<dbReference type="EMBL" id="VSSQ01110626">
    <property type="protein sequence ID" value="MPN48361.1"/>
    <property type="molecule type" value="Genomic_DNA"/>
</dbReference>
<dbReference type="PANTHER" id="PTHR11956">
    <property type="entry name" value="ARGINYL-TRNA SYNTHETASE"/>
    <property type="match status" value="1"/>
</dbReference>
<reference evidence="4" key="1">
    <citation type="submission" date="2019-08" db="EMBL/GenBank/DDBJ databases">
        <authorList>
            <person name="Kucharzyk K."/>
            <person name="Murdoch R.W."/>
            <person name="Higgins S."/>
            <person name="Loffler F."/>
        </authorList>
    </citation>
    <scope>NUCLEOTIDE SEQUENCE</scope>
</reference>
<dbReference type="GO" id="GO:0004814">
    <property type="term" value="F:arginine-tRNA ligase activity"/>
    <property type="evidence" value="ECO:0007669"/>
    <property type="project" value="UniProtKB-EC"/>
</dbReference>
<name>A0A645IAJ2_9ZZZZ</name>
<feature type="domain" description="DALR anticodon binding" evidence="3">
    <location>
        <begin position="2"/>
        <end position="100"/>
    </location>
</feature>
<dbReference type="InterPro" id="IPR008909">
    <property type="entry name" value="DALR_anticod-bd"/>
</dbReference>
<dbReference type="Pfam" id="PF05746">
    <property type="entry name" value="DALR_1"/>
    <property type="match status" value="1"/>
</dbReference>
<dbReference type="SUPFAM" id="SSF47323">
    <property type="entry name" value="Anticodon-binding domain of a subclass of class I aminoacyl-tRNA synthetases"/>
    <property type="match status" value="1"/>
</dbReference>
<dbReference type="InterPro" id="IPR001278">
    <property type="entry name" value="Arg-tRNA-ligase"/>
</dbReference>
<protein>
    <recommendedName>
        <fullName evidence="1">arginine--tRNA ligase</fullName>
        <ecNumber evidence="1">6.1.1.19</ecNumber>
    </recommendedName>
</protein>
<dbReference type="PANTHER" id="PTHR11956:SF5">
    <property type="entry name" value="ARGININE--TRNA LIGASE, CYTOPLASMIC"/>
    <property type="match status" value="1"/>
</dbReference>
<dbReference type="SMART" id="SM00836">
    <property type="entry name" value="DALR_1"/>
    <property type="match status" value="1"/>
</dbReference>